<dbReference type="KEGG" id="vg:19620148"/>
<gene>
    <name evidence="1" type="ORF">BoHV6ORF11</name>
</gene>
<dbReference type="EMBL" id="KJ705001">
    <property type="protein sequence ID" value="AIB03169.1"/>
    <property type="molecule type" value="Genomic_DNA"/>
</dbReference>
<evidence type="ECO:0000313" key="2">
    <source>
        <dbReference type="Proteomes" id="UP000121539"/>
    </source>
</evidence>
<dbReference type="Proteomes" id="UP000121539">
    <property type="component" value="Segment"/>
</dbReference>
<organism evidence="1 2">
    <name type="scientific">Bovine gammaherpesvirus 6</name>
    <dbReference type="NCBI Taxonomy" id="1504288"/>
    <lineage>
        <taxon>Viruses</taxon>
        <taxon>Duplodnaviria</taxon>
        <taxon>Heunggongvirae</taxon>
        <taxon>Peploviricota</taxon>
        <taxon>Herviviricetes</taxon>
        <taxon>Herpesvirales</taxon>
        <taxon>Orthoherpesviridae</taxon>
        <taxon>Gammaherpesvirinae</taxon>
        <taxon>Macavirus</taxon>
        <taxon>Macavirus bovinegamma6</taxon>
    </lineage>
</organism>
<dbReference type="InterPro" id="IPR006882">
    <property type="entry name" value="Herpes_Orf11"/>
</dbReference>
<proteinExistence type="predicted"/>
<name>A0A060D2Y6_9GAMA</name>
<dbReference type="RefSeq" id="YP_009041993.1">
    <property type="nucleotide sequence ID" value="NC_024303.1"/>
</dbReference>
<dbReference type="OrthoDB" id="10661at10239"/>
<dbReference type="GeneID" id="19620148"/>
<evidence type="ECO:0000313" key="1">
    <source>
        <dbReference type="EMBL" id="AIB03169.1"/>
    </source>
</evidence>
<protein>
    <submittedName>
        <fullName evidence="1">ORF11</fullName>
    </submittedName>
</protein>
<sequence>MEQRGTLKRNSMKYKSFRRFNENSKSVPYWDFKIFETYISFCNNKKISVTSNDTCLPICPSLSEILSEKLPSYRFDAADLSYRQINFTFLLFGKEDNVIKTDIAFVNNSKQMILINLAHPKYETARAGSLVFYLVPLNIIGAGCLYLRCLPDPEPCLMGASCNQRGFQLCTNEPVVHLSGPLMWSKLEEFPFLICQKTKEMRANVVRVHTRENQVCKLNDVRSGKNYLKVHFNYTFDTHKNAQVDVKMSMVKDALISFKFNPFLYTEWRWNRKSVPIVYVGPSVLIPGCCATKVEYKNIYYCSVGVSITCIILSVKTDDNDFEIDPCEWKPSFTTQILVKNKSVFPNRLESGTCLGEAYFICAEKFFMADVLTKKMLRNLTTCLCLPGGICLNATKLTKLSKTYTHSQFVDGNK</sequence>
<keyword evidence="2" id="KW-1185">Reference proteome</keyword>
<dbReference type="Pfam" id="PF04797">
    <property type="entry name" value="Herpes_ORF11"/>
    <property type="match status" value="1"/>
</dbReference>
<accession>A0A060D2Y6</accession>
<reference evidence="1 2" key="1">
    <citation type="journal article" date="2014" name="J. Gen. Virol.">
        <title>Novel gammaherpesvirus functions encoded by bovine herpesvirus 6 (bovine lymphotropic virus).</title>
        <authorList>
            <person name="Jia J."/>
            <person name="Delhon G."/>
            <person name="Tulman E.R."/>
            <person name="Diel D.G."/>
            <person name="Osorio F.A."/>
            <person name="Wen X."/>
            <person name="Kutish G.F."/>
            <person name="Rock D.L."/>
        </authorList>
    </citation>
    <scope>NUCLEOTIDE SEQUENCE [LARGE SCALE GENOMIC DNA]</scope>
    <source>
        <strain evidence="1">Pennsylvania 47</strain>
    </source>
</reference>